<gene>
    <name evidence="1" type="ORF">ERS852491_01157</name>
</gene>
<dbReference type="AlphaFoldDB" id="A0A174C1G1"/>
<protein>
    <submittedName>
        <fullName evidence="1">Uncharacterized protein</fullName>
    </submittedName>
</protein>
<accession>A0A174C1G1</accession>
<evidence type="ECO:0000313" key="2">
    <source>
        <dbReference type="Proteomes" id="UP000095544"/>
    </source>
</evidence>
<reference evidence="1 2" key="1">
    <citation type="submission" date="2015-09" db="EMBL/GenBank/DDBJ databases">
        <authorList>
            <consortium name="Pathogen Informatics"/>
        </authorList>
    </citation>
    <scope>NUCLEOTIDE SEQUENCE [LARGE SCALE GENOMIC DNA]</scope>
    <source>
        <strain evidence="1 2">2789STDY5834876</strain>
    </source>
</reference>
<sequence length="88" mass="10434">MKADILEQMYRYYVQMPRYKELRKIYDYDIPKARRDDLENSMGAENYSKAQEMAFSISDQAERVGFILGFQIGSKLMCESIGEWEVDE</sequence>
<dbReference type="EMBL" id="CYZU01000008">
    <property type="protein sequence ID" value="CUO05588.1"/>
    <property type="molecule type" value="Genomic_DNA"/>
</dbReference>
<organism evidence="1 2">
    <name type="scientific">Faecalicatena contorta</name>
    <dbReference type="NCBI Taxonomy" id="39482"/>
    <lineage>
        <taxon>Bacteria</taxon>
        <taxon>Bacillati</taxon>
        <taxon>Bacillota</taxon>
        <taxon>Clostridia</taxon>
        <taxon>Lachnospirales</taxon>
        <taxon>Lachnospiraceae</taxon>
        <taxon>Faecalicatena</taxon>
    </lineage>
</organism>
<proteinExistence type="predicted"/>
<dbReference type="RefSeq" id="WP_055151865.1">
    <property type="nucleotide sequence ID" value="NZ_CYZU01000008.1"/>
</dbReference>
<dbReference type="Proteomes" id="UP000095544">
    <property type="component" value="Unassembled WGS sequence"/>
</dbReference>
<name>A0A174C1G1_9FIRM</name>
<dbReference type="STRING" id="39482.ERS852491_01157"/>
<evidence type="ECO:0000313" key="1">
    <source>
        <dbReference type="EMBL" id="CUO05588.1"/>
    </source>
</evidence>